<accession>A0ABY9H5S4</accession>
<protein>
    <recommendedName>
        <fullName evidence="3">Uracil DNA glycosylase superfamily protein</fullName>
    </recommendedName>
</protein>
<evidence type="ECO:0000313" key="2">
    <source>
        <dbReference type="Proteomes" id="UP001235344"/>
    </source>
</evidence>
<keyword evidence="2" id="KW-1185">Reference proteome</keyword>
<organism evidence="1 2">
    <name type="scientific">Halomonas alkalicola</name>
    <dbReference type="NCBI Taxonomy" id="1930622"/>
    <lineage>
        <taxon>Bacteria</taxon>
        <taxon>Pseudomonadati</taxon>
        <taxon>Pseudomonadota</taxon>
        <taxon>Gammaproteobacteria</taxon>
        <taxon>Oceanospirillales</taxon>
        <taxon>Halomonadaceae</taxon>
        <taxon>Halomonas</taxon>
    </lineage>
</organism>
<sequence length="258" mass="28937">MKQFSQFADIIENMQPLGSNDHLPESLRLTRIGNIETYYAPFEYINREARITICGITPGLQQARNAINAARQCLRDKLPHQEVLAQAKQTASFSGPMRSNLVTMLNYLGIPSWLGIHDSEQLFGSHSHLVHYTSALRYPVLVNGKKYNGTPAMLKQSTLREQIETSLLEEIRILPDNLFLPLGPRVSEVFQLFVNQGVLSQDQVLVGMPHPSGANAERIAYFLERKPREVLSNKVNPDTIDRARVALLAKMSALSETA</sequence>
<gene>
    <name evidence="1" type="ORF">B6N23_01390</name>
</gene>
<dbReference type="EMBL" id="CP131913">
    <property type="protein sequence ID" value="WLI73623.1"/>
    <property type="molecule type" value="Genomic_DNA"/>
</dbReference>
<dbReference type="Proteomes" id="UP001235344">
    <property type="component" value="Chromosome"/>
</dbReference>
<name>A0ABY9H5S4_9GAMM</name>
<evidence type="ECO:0008006" key="3">
    <source>
        <dbReference type="Google" id="ProtNLM"/>
    </source>
</evidence>
<proteinExistence type="predicted"/>
<dbReference type="RefSeq" id="WP_305501448.1">
    <property type="nucleotide sequence ID" value="NZ_CP131913.1"/>
</dbReference>
<reference evidence="1 2" key="1">
    <citation type="submission" date="2023-08" db="EMBL/GenBank/DDBJ databases">
        <title>Transcriptome Analysis of Halomonas alkalicola CICC 11012s to Identify the Genes Involved in Alkaline Tolerances.</title>
        <authorList>
            <person name="Zhai L."/>
        </authorList>
    </citation>
    <scope>NUCLEOTIDE SEQUENCE [LARGE SCALE GENOMIC DNA]</scope>
    <source>
        <strain evidence="1 2">CICC 11012s</strain>
    </source>
</reference>
<evidence type="ECO:0000313" key="1">
    <source>
        <dbReference type="EMBL" id="WLI73623.1"/>
    </source>
</evidence>